<reference evidence="8" key="1">
    <citation type="journal article" date="2021" name="bioRxiv">
        <title>Whole Genome Assembly and Annotation of Northern Wild Rice, Zizania palustris L., Supports a Whole Genome Duplication in the Zizania Genus.</title>
        <authorList>
            <person name="Haas M."/>
            <person name="Kono T."/>
            <person name="Macchietto M."/>
            <person name="Millas R."/>
            <person name="McGilp L."/>
            <person name="Shao M."/>
            <person name="Duquette J."/>
            <person name="Hirsch C.N."/>
            <person name="Kimball J."/>
        </authorList>
    </citation>
    <scope>NUCLEOTIDE SEQUENCE</scope>
    <source>
        <tissue evidence="8">Fresh leaf tissue</tissue>
    </source>
</reference>
<gene>
    <name evidence="8" type="ORF">GUJ93_ZPchr0013g36543</name>
</gene>
<dbReference type="InterPro" id="IPR045051">
    <property type="entry name" value="SBT"/>
</dbReference>
<dbReference type="AlphaFoldDB" id="A0A8J5X958"/>
<evidence type="ECO:0000256" key="3">
    <source>
        <dbReference type="ARBA" id="ARBA00022729"/>
    </source>
</evidence>
<keyword evidence="9" id="KW-1185">Reference proteome</keyword>
<evidence type="ECO:0000256" key="1">
    <source>
        <dbReference type="ARBA" id="ARBA00011073"/>
    </source>
</evidence>
<evidence type="ECO:0000256" key="4">
    <source>
        <dbReference type="ARBA" id="ARBA00022801"/>
    </source>
</evidence>
<organism evidence="8 9">
    <name type="scientific">Zizania palustris</name>
    <name type="common">Northern wild rice</name>
    <dbReference type="NCBI Taxonomy" id="103762"/>
    <lineage>
        <taxon>Eukaryota</taxon>
        <taxon>Viridiplantae</taxon>
        <taxon>Streptophyta</taxon>
        <taxon>Embryophyta</taxon>
        <taxon>Tracheophyta</taxon>
        <taxon>Spermatophyta</taxon>
        <taxon>Magnoliopsida</taxon>
        <taxon>Liliopsida</taxon>
        <taxon>Poales</taxon>
        <taxon>Poaceae</taxon>
        <taxon>BOP clade</taxon>
        <taxon>Oryzoideae</taxon>
        <taxon>Oryzeae</taxon>
        <taxon>Zizaniinae</taxon>
        <taxon>Zizania</taxon>
    </lineage>
</organism>
<dbReference type="InterPro" id="IPR023828">
    <property type="entry name" value="Peptidase_S8_Ser-AS"/>
</dbReference>
<comment type="caution">
    <text evidence="8">The sequence shown here is derived from an EMBL/GenBank/DDBJ whole genome shotgun (WGS) entry which is preliminary data.</text>
</comment>
<dbReference type="PROSITE" id="PS00138">
    <property type="entry name" value="SUBTILASE_SER"/>
    <property type="match status" value="1"/>
</dbReference>
<comment type="caution">
    <text evidence="6">Lacks conserved residue(s) required for the propagation of feature annotation.</text>
</comment>
<evidence type="ECO:0000256" key="5">
    <source>
        <dbReference type="ARBA" id="ARBA00022825"/>
    </source>
</evidence>
<dbReference type="PANTHER" id="PTHR10795">
    <property type="entry name" value="PROPROTEIN CONVERTASE SUBTILISIN/KEXIN"/>
    <property type="match status" value="1"/>
</dbReference>
<name>A0A8J5X958_ZIZPA</name>
<dbReference type="GO" id="GO:0008236">
    <property type="term" value="F:serine-type peptidase activity"/>
    <property type="evidence" value="ECO:0007669"/>
    <property type="project" value="UniProtKB-KW"/>
</dbReference>
<dbReference type="OrthoDB" id="206201at2759"/>
<sequence>MAVGAFHAMRRGVVTSVSAGNSGPMLASVSNVAPWMISVAASSTDRKIVSQIVLGNGKNSDQLEGKRYKGAILLCCDGLSQQVVHDTGADGAILSSDSQTDVAFSFAIPAVLVTPDQYEEIMDYYDSNSTRLPMASMLNSQTTFDAAAPTVASFSSRGPNLITPGILKPDISAPGVDILAAWSGNASVSGSLVDNRLVKYNIISGTSMACPHVTGAAAYVKSVHPDWSPAAVISSLVTTATPMTASSASPEAEFAYGAGQVN</sequence>
<keyword evidence="4" id="KW-0378">Hydrolase</keyword>
<evidence type="ECO:0000313" key="8">
    <source>
        <dbReference type="EMBL" id="KAG8100237.1"/>
    </source>
</evidence>
<comment type="similarity">
    <text evidence="1 6">Belongs to the peptidase S8 family.</text>
</comment>
<keyword evidence="3" id="KW-0732">Signal</keyword>
<dbReference type="Pfam" id="PF00082">
    <property type="entry name" value="Peptidase_S8"/>
    <property type="match status" value="1"/>
</dbReference>
<dbReference type="InterPro" id="IPR000209">
    <property type="entry name" value="Peptidase_S8/S53_dom"/>
</dbReference>
<dbReference type="Proteomes" id="UP000729402">
    <property type="component" value="Unassembled WGS sequence"/>
</dbReference>
<evidence type="ECO:0000256" key="6">
    <source>
        <dbReference type="PROSITE-ProRule" id="PRU01240"/>
    </source>
</evidence>
<keyword evidence="2" id="KW-0645">Protease</keyword>
<evidence type="ECO:0000313" key="9">
    <source>
        <dbReference type="Proteomes" id="UP000729402"/>
    </source>
</evidence>
<dbReference type="EMBL" id="JAAALK010000079">
    <property type="protein sequence ID" value="KAG8100237.1"/>
    <property type="molecule type" value="Genomic_DNA"/>
</dbReference>
<feature type="domain" description="Peptidase S8/S53" evidence="7">
    <location>
        <begin position="6"/>
        <end position="259"/>
    </location>
</feature>
<keyword evidence="5" id="KW-0720">Serine protease</keyword>
<dbReference type="PROSITE" id="PS51892">
    <property type="entry name" value="SUBTILASE"/>
    <property type="match status" value="1"/>
</dbReference>
<reference evidence="8" key="2">
    <citation type="submission" date="2021-02" db="EMBL/GenBank/DDBJ databases">
        <authorList>
            <person name="Kimball J.A."/>
            <person name="Haas M.W."/>
            <person name="Macchietto M."/>
            <person name="Kono T."/>
            <person name="Duquette J."/>
            <person name="Shao M."/>
        </authorList>
    </citation>
    <scope>NUCLEOTIDE SEQUENCE</scope>
    <source>
        <tissue evidence="8">Fresh leaf tissue</tissue>
    </source>
</reference>
<accession>A0A8J5X958</accession>
<protein>
    <recommendedName>
        <fullName evidence="7">Peptidase S8/S53 domain-containing protein</fullName>
    </recommendedName>
</protein>
<evidence type="ECO:0000256" key="2">
    <source>
        <dbReference type="ARBA" id="ARBA00022670"/>
    </source>
</evidence>
<evidence type="ECO:0000259" key="7">
    <source>
        <dbReference type="Pfam" id="PF00082"/>
    </source>
</evidence>
<proteinExistence type="inferred from homology"/>
<dbReference type="GO" id="GO:0006508">
    <property type="term" value="P:proteolysis"/>
    <property type="evidence" value="ECO:0007669"/>
    <property type="project" value="UniProtKB-KW"/>
</dbReference>